<protein>
    <submittedName>
        <fullName evidence="1">Uncharacterized protein</fullName>
    </submittedName>
</protein>
<organism evidence="1 2">
    <name type="scientific">Trichostrongylus colubriformis</name>
    <name type="common">Black scour worm</name>
    <dbReference type="NCBI Taxonomy" id="6319"/>
    <lineage>
        <taxon>Eukaryota</taxon>
        <taxon>Metazoa</taxon>
        <taxon>Ecdysozoa</taxon>
        <taxon>Nematoda</taxon>
        <taxon>Chromadorea</taxon>
        <taxon>Rhabditida</taxon>
        <taxon>Rhabditina</taxon>
        <taxon>Rhabditomorpha</taxon>
        <taxon>Strongyloidea</taxon>
        <taxon>Trichostrongylidae</taxon>
        <taxon>Trichostrongylus</taxon>
    </lineage>
</organism>
<name>A0AAN8G1I6_TRICO</name>
<proteinExistence type="predicted"/>
<evidence type="ECO:0000313" key="2">
    <source>
        <dbReference type="Proteomes" id="UP001331761"/>
    </source>
</evidence>
<gene>
    <name evidence="1" type="ORF">GCK32_002658</name>
</gene>
<dbReference type="AlphaFoldDB" id="A0AAN8G1I6"/>
<sequence length="91" mass="10684">VPVCGRTSERYSLRRTIVPKNRFDIEGWYEFRRENEVSTRRPELLNIGQMPKNLKKSIIPESDFEMEEGLNSLRPEMESAGPRFPIDNLSE</sequence>
<accession>A0AAN8G1I6</accession>
<reference evidence="1 2" key="1">
    <citation type="submission" date="2019-10" db="EMBL/GenBank/DDBJ databases">
        <title>Assembly and Annotation for the nematode Trichostrongylus colubriformis.</title>
        <authorList>
            <person name="Martin J."/>
        </authorList>
    </citation>
    <scope>NUCLEOTIDE SEQUENCE [LARGE SCALE GENOMIC DNA]</scope>
    <source>
        <strain evidence="1">G859</strain>
        <tissue evidence="1">Whole worm</tissue>
    </source>
</reference>
<evidence type="ECO:0000313" key="1">
    <source>
        <dbReference type="EMBL" id="KAK5978808.1"/>
    </source>
</evidence>
<comment type="caution">
    <text evidence="1">The sequence shown here is derived from an EMBL/GenBank/DDBJ whole genome shotgun (WGS) entry which is preliminary data.</text>
</comment>
<keyword evidence="2" id="KW-1185">Reference proteome</keyword>
<feature type="non-terminal residue" evidence="1">
    <location>
        <position position="1"/>
    </location>
</feature>
<dbReference type="EMBL" id="WIXE01008995">
    <property type="protein sequence ID" value="KAK5978808.1"/>
    <property type="molecule type" value="Genomic_DNA"/>
</dbReference>
<dbReference type="Proteomes" id="UP001331761">
    <property type="component" value="Unassembled WGS sequence"/>
</dbReference>